<proteinExistence type="predicted"/>
<dbReference type="EMBL" id="JAGPYM010000090">
    <property type="protein sequence ID" value="KAH6867771.1"/>
    <property type="molecule type" value="Genomic_DNA"/>
</dbReference>
<evidence type="ECO:0000313" key="2">
    <source>
        <dbReference type="Proteomes" id="UP000777438"/>
    </source>
</evidence>
<gene>
    <name evidence="1" type="ORF">B0T10DRAFT_502140</name>
</gene>
<organism evidence="1 2">
    <name type="scientific">Thelonectria olida</name>
    <dbReference type="NCBI Taxonomy" id="1576542"/>
    <lineage>
        <taxon>Eukaryota</taxon>
        <taxon>Fungi</taxon>
        <taxon>Dikarya</taxon>
        <taxon>Ascomycota</taxon>
        <taxon>Pezizomycotina</taxon>
        <taxon>Sordariomycetes</taxon>
        <taxon>Hypocreomycetidae</taxon>
        <taxon>Hypocreales</taxon>
        <taxon>Nectriaceae</taxon>
        <taxon>Thelonectria</taxon>
    </lineage>
</organism>
<dbReference type="AlphaFoldDB" id="A0A9P8VR51"/>
<dbReference type="OrthoDB" id="3800261at2759"/>
<name>A0A9P8VR51_9HYPO</name>
<evidence type="ECO:0000313" key="1">
    <source>
        <dbReference type="EMBL" id="KAH6867771.1"/>
    </source>
</evidence>
<reference evidence="1 2" key="1">
    <citation type="journal article" date="2021" name="Nat. Commun.">
        <title>Genetic determinants of endophytism in the Arabidopsis root mycobiome.</title>
        <authorList>
            <person name="Mesny F."/>
            <person name="Miyauchi S."/>
            <person name="Thiergart T."/>
            <person name="Pickel B."/>
            <person name="Atanasova L."/>
            <person name="Karlsson M."/>
            <person name="Huettel B."/>
            <person name="Barry K.W."/>
            <person name="Haridas S."/>
            <person name="Chen C."/>
            <person name="Bauer D."/>
            <person name="Andreopoulos W."/>
            <person name="Pangilinan J."/>
            <person name="LaButti K."/>
            <person name="Riley R."/>
            <person name="Lipzen A."/>
            <person name="Clum A."/>
            <person name="Drula E."/>
            <person name="Henrissat B."/>
            <person name="Kohler A."/>
            <person name="Grigoriev I.V."/>
            <person name="Martin F.M."/>
            <person name="Hacquard S."/>
        </authorList>
    </citation>
    <scope>NUCLEOTIDE SEQUENCE [LARGE SCALE GENOMIC DNA]</scope>
    <source>
        <strain evidence="1 2">MPI-CAGE-CH-0241</strain>
    </source>
</reference>
<protein>
    <submittedName>
        <fullName evidence="1">Uncharacterized protein</fullName>
    </submittedName>
</protein>
<dbReference type="Proteomes" id="UP000777438">
    <property type="component" value="Unassembled WGS sequence"/>
</dbReference>
<keyword evidence="2" id="KW-1185">Reference proteome</keyword>
<comment type="caution">
    <text evidence="1">The sequence shown here is derived from an EMBL/GenBank/DDBJ whole genome shotgun (WGS) entry which is preliminary data.</text>
</comment>
<accession>A0A9P8VR51</accession>
<sequence length="709" mass="76706">MKPGWTSSFAWCQSQDTYSFNFTCVGEGCDILDGFPGTTCTAKGDTLSCTNGVWCQEQPEYKTETKWTAEEDGASFTQENDLSICKFTVEGERKPGKGDPDVFVRDDTCVWPRGNNTSSVSVPHETTVSLVSSASSNGNTRLGFGLGGGYANHYSLLDSVSTSPYPVSTVSSSRGRVNSTKTSAVVETSVVEPTASVTPPAIVTAVAPRLHISVTGLVLSILLSFALLLPAVTASAIVAEDVNELDASKDNTGISQDVPVLANRAVPPAIDPTRKDINLIQLIELFQKYQLHKMLARKVTDGVATGTWWFERENWAEELKVNIVDDMLCKQLMAPIQDLFYKDFLFKTKKDALTKLLLKKFTGEEATQTGEKMSSLSVGFIVDVVFGWLHKSVPVLGKSTSLVCPTPCDDGADARLNDAKNCGTCGNVVSDGPDFPWITYMLTVQFQCSSGECINGACVVPTCKGTGESDNFLECGVGPNELTCTCASNFWGTGYCVQFTSDALGLTGDTPECEFNSDCAKGQACVTLPTGYRKACLDASSCLKNKRPSGPTETVPDFNPPQPEESLRPWVLHIREPADADYKLAYDENPVKLYALDPNLLEDNDKGDTTVNTKCINVVDTAKQQTNLPGFLGGVGSVIPSGFGIYWGYDVEEYLAGKEGDSCCLELYEEDDCLEGTSHGEACGVWIDDLKKSARSFRVKGCELLYQDI</sequence>